<keyword evidence="9" id="KW-1185">Reference proteome</keyword>
<reference evidence="9" key="1">
    <citation type="submission" date="2017-10" db="EMBL/GenBank/DDBJ databases">
        <title>Rapid genome shrinkage in a self-fertile nematode reveals novel sperm competition proteins.</title>
        <authorList>
            <person name="Yin D."/>
            <person name="Schwarz E.M."/>
            <person name="Thomas C.G."/>
            <person name="Felde R.L."/>
            <person name="Korf I.F."/>
            <person name="Cutter A.D."/>
            <person name="Schartner C.M."/>
            <person name="Ralston E.J."/>
            <person name="Meyer B.J."/>
            <person name="Haag E.S."/>
        </authorList>
    </citation>
    <scope>NUCLEOTIDE SEQUENCE [LARGE SCALE GENOMIC DNA]</scope>
    <source>
        <strain evidence="9">JU1422</strain>
    </source>
</reference>
<evidence type="ECO:0000313" key="8">
    <source>
        <dbReference type="EMBL" id="PIC49490.1"/>
    </source>
</evidence>
<dbReference type="Pfam" id="PF00291">
    <property type="entry name" value="PALP"/>
    <property type="match status" value="1"/>
</dbReference>
<evidence type="ECO:0000256" key="3">
    <source>
        <dbReference type="ARBA" id="ARBA00022898"/>
    </source>
</evidence>
<accession>A0A2G5VCM3</accession>
<dbReference type="PANTHER" id="PTHR48078">
    <property type="entry name" value="THREONINE DEHYDRATASE, MITOCHONDRIAL-RELATED"/>
    <property type="match status" value="1"/>
</dbReference>
<dbReference type="AlphaFoldDB" id="A0A2G5VCM3"/>
<dbReference type="Gene3D" id="3.40.50.1100">
    <property type="match status" value="2"/>
</dbReference>
<comment type="cofactor">
    <cofactor evidence="1">
        <name>pyridoxal 5'-phosphate</name>
        <dbReference type="ChEBI" id="CHEBI:597326"/>
    </cofactor>
</comment>
<dbReference type="EMBL" id="PDUG01000002">
    <property type="protein sequence ID" value="PIC49490.1"/>
    <property type="molecule type" value="Genomic_DNA"/>
</dbReference>
<evidence type="ECO:0000256" key="1">
    <source>
        <dbReference type="ARBA" id="ARBA00001933"/>
    </source>
</evidence>
<dbReference type="Proteomes" id="UP000230233">
    <property type="component" value="Chromosome II"/>
</dbReference>
<dbReference type="GO" id="GO:0009097">
    <property type="term" value="P:isoleucine biosynthetic process"/>
    <property type="evidence" value="ECO:0007669"/>
    <property type="project" value="TreeGrafter"/>
</dbReference>
<comment type="similarity">
    <text evidence="2">Belongs to the serine/threonine dehydratase family.</text>
</comment>
<evidence type="ECO:0000256" key="4">
    <source>
        <dbReference type="ARBA" id="ARBA00023239"/>
    </source>
</evidence>
<dbReference type="InterPro" id="IPR002912">
    <property type="entry name" value="ACT_dom"/>
</dbReference>
<dbReference type="CDD" id="cd01562">
    <property type="entry name" value="Thr-dehyd"/>
    <property type="match status" value="1"/>
</dbReference>
<sequence length="470" mass="51167">MHNVAEIQEFQNVGLFRSKLLEKMLQNSLRKSIFHSFTRRHVASFKLKDEFCDPENPRILQFGDISMAHHRIQGGIVRTDCRKSRCLSQLFDMNVFLKMEVNQDTGSFKERGARYALQNLTEEKKRNGVFAASAGNHALALSLHGKQLGVEVNVVMPKIAPLMKINRCQELGAKILVEGNDIAESREIAMKLAHEQQGTYINGYDHYDILAGAGTVGLEILEACPMPDAILVPVGGGGLVAGVATAVKALSPSTEVIGVVSETCQAIVESLEAGHPVYVPTRPTLADGLAVPNAGVNAFASMKGKIDRVISVPENDIAVAILRLIENEKVVCEGAGAIGIGAILSGKLDYLKGKTVVSILSGGNIDSTSLGRCIERGLAYDHRVIRLSVIIPDKPGGLSKLTGLVGDLQGNIRDLYLERAFMRNDMSSQRVKMVIEVKGKEHEEQLKEKLENEYDPSNCQFKNSSRLAGL</sequence>
<keyword evidence="4" id="KW-0456">Lyase</keyword>
<evidence type="ECO:0000256" key="2">
    <source>
        <dbReference type="ARBA" id="ARBA00010869"/>
    </source>
</evidence>
<dbReference type="PANTHER" id="PTHR48078:SF19">
    <property type="entry name" value="ACT DOMAIN-CONTAINING PROTEIN"/>
    <property type="match status" value="1"/>
</dbReference>
<dbReference type="SUPFAM" id="SSF53686">
    <property type="entry name" value="Tryptophan synthase beta subunit-like PLP-dependent enzymes"/>
    <property type="match status" value="1"/>
</dbReference>
<protein>
    <recommendedName>
        <fullName evidence="5">L-serine deaminase</fullName>
    </recommendedName>
    <alternativeName>
        <fullName evidence="6">L-threonine dehydratase</fullName>
    </alternativeName>
</protein>
<dbReference type="GO" id="GO:0006567">
    <property type="term" value="P:L-threonine catabolic process"/>
    <property type="evidence" value="ECO:0007669"/>
    <property type="project" value="TreeGrafter"/>
</dbReference>
<dbReference type="FunFam" id="3.40.50.1100:FF:000007">
    <property type="entry name" value="L-threonine dehydratase catabolic TdcB"/>
    <property type="match status" value="1"/>
</dbReference>
<dbReference type="Gene3D" id="3.30.70.260">
    <property type="match status" value="1"/>
</dbReference>
<proteinExistence type="inferred from homology"/>
<name>A0A2G5VCM3_9PELO</name>
<comment type="caution">
    <text evidence="8">The sequence shown here is derived from an EMBL/GenBank/DDBJ whole genome shotgun (WGS) entry which is preliminary data.</text>
</comment>
<evidence type="ECO:0000313" key="9">
    <source>
        <dbReference type="Proteomes" id="UP000230233"/>
    </source>
</evidence>
<evidence type="ECO:0000259" key="7">
    <source>
        <dbReference type="PROSITE" id="PS51671"/>
    </source>
</evidence>
<dbReference type="PROSITE" id="PS51671">
    <property type="entry name" value="ACT"/>
    <property type="match status" value="1"/>
</dbReference>
<dbReference type="GO" id="GO:0006565">
    <property type="term" value="P:L-serine catabolic process"/>
    <property type="evidence" value="ECO:0007669"/>
    <property type="project" value="TreeGrafter"/>
</dbReference>
<dbReference type="GO" id="GO:0003941">
    <property type="term" value="F:L-serine ammonia-lyase activity"/>
    <property type="evidence" value="ECO:0007669"/>
    <property type="project" value="TreeGrafter"/>
</dbReference>
<feature type="domain" description="ACT" evidence="7">
    <location>
        <begin position="386"/>
        <end position="469"/>
    </location>
</feature>
<dbReference type="InterPro" id="IPR050147">
    <property type="entry name" value="Ser/Thr_Dehydratase"/>
</dbReference>
<gene>
    <name evidence="8" type="primary">Cni-Y51H7C.9</name>
    <name evidence="8" type="synonym">Cnig_chr_II.g8082</name>
    <name evidence="8" type="ORF">B9Z55_008082</name>
</gene>
<dbReference type="OrthoDB" id="4418812at2759"/>
<organism evidence="8 9">
    <name type="scientific">Caenorhabditis nigoni</name>
    <dbReference type="NCBI Taxonomy" id="1611254"/>
    <lineage>
        <taxon>Eukaryota</taxon>
        <taxon>Metazoa</taxon>
        <taxon>Ecdysozoa</taxon>
        <taxon>Nematoda</taxon>
        <taxon>Chromadorea</taxon>
        <taxon>Rhabditida</taxon>
        <taxon>Rhabditina</taxon>
        <taxon>Rhabditomorpha</taxon>
        <taxon>Rhabditoidea</taxon>
        <taxon>Rhabditidae</taxon>
        <taxon>Peloderinae</taxon>
        <taxon>Caenorhabditis</taxon>
    </lineage>
</organism>
<dbReference type="InterPro" id="IPR036052">
    <property type="entry name" value="TrpB-like_PALP_sf"/>
</dbReference>
<dbReference type="InterPro" id="IPR001926">
    <property type="entry name" value="TrpB-like_PALP"/>
</dbReference>
<dbReference type="InterPro" id="IPR044561">
    <property type="entry name" value="ACT_ThrD-II-like"/>
</dbReference>
<evidence type="ECO:0000256" key="5">
    <source>
        <dbReference type="ARBA" id="ARBA00041766"/>
    </source>
</evidence>
<dbReference type="CDD" id="cd04886">
    <property type="entry name" value="ACT_ThrD-II-like"/>
    <property type="match status" value="1"/>
</dbReference>
<keyword evidence="3" id="KW-0663">Pyridoxal phosphate</keyword>
<dbReference type="GO" id="GO:0004794">
    <property type="term" value="F:threonine deaminase activity"/>
    <property type="evidence" value="ECO:0007669"/>
    <property type="project" value="TreeGrafter"/>
</dbReference>
<evidence type="ECO:0000256" key="6">
    <source>
        <dbReference type="ARBA" id="ARBA00042605"/>
    </source>
</evidence>